<dbReference type="Proteomes" id="UP000234323">
    <property type="component" value="Unassembled WGS sequence"/>
</dbReference>
<reference evidence="1 2" key="1">
    <citation type="submission" date="2015-10" db="EMBL/GenBank/DDBJ databases">
        <title>Genome analyses suggest a sexual origin of heterokaryosis in a supposedly ancient asexual fungus.</title>
        <authorList>
            <person name="Ropars J."/>
            <person name="Sedzielewska K."/>
            <person name="Noel J."/>
            <person name="Charron P."/>
            <person name="Farinelli L."/>
            <person name="Marton T."/>
            <person name="Kruger M."/>
            <person name="Pelin A."/>
            <person name="Brachmann A."/>
            <person name="Corradi N."/>
        </authorList>
    </citation>
    <scope>NUCLEOTIDE SEQUENCE [LARGE SCALE GENOMIC DNA]</scope>
    <source>
        <strain evidence="1 2">A4</strain>
    </source>
</reference>
<keyword evidence="2" id="KW-1185">Reference proteome</keyword>
<name>A0A2I1HNK1_9GLOM</name>
<evidence type="ECO:0000313" key="1">
    <source>
        <dbReference type="EMBL" id="PKY60393.1"/>
    </source>
</evidence>
<dbReference type="AlphaFoldDB" id="A0A2I1HNK1"/>
<sequence>MKSSLQASAIPFKNDVGQSIQNPEGIDFGNIISQLDLKYMKDLNITYQEQKKSYINLFGLSENHEERTKRLLIHSYDIRIAKRKKDRSMQNTKLIDLLEGSLHSTEDYVSVIRLIINIPELCAYLEENVLIAPMDYPGQKNIRRAVRNYLIKGEQSSVPRQILNIVPFIGPLHVSLNSRETVFLINYDFFEKMYHAVFGPRKILAKKPKPYRINLLLELVFKGWLLVKESVKNLFYNCKDPEACTFINLLDDVIPLVLDFYPIIFRSGCWEVYKEVMIRIWTIFYRYQRKNYNKLPLAFLIQYDIKQIVSFNTAQQIINQAKLIDQMRGENSFIEVFSKNHNIVYTEKQLDFLEKKTAIFLIEFFQNIWKNRGRVTKQKVKKHWRYNLPTLNKIVDKKILPMGWNSSYPPKLDKLCDWNKCDLSSEAPGSILSCGHGYHIECFEKLHEKCPHCYKYLCDGIRHNCKIFQNTLDMEFDNIEEDSNEDLEEQTNLQESNVDEAVSMDEDINNKLVEVLKSLKLYQ</sequence>
<protein>
    <recommendedName>
        <fullName evidence="3">RING-type domain-containing protein</fullName>
    </recommendedName>
</protein>
<organism evidence="1 2">
    <name type="scientific">Rhizophagus irregularis</name>
    <dbReference type="NCBI Taxonomy" id="588596"/>
    <lineage>
        <taxon>Eukaryota</taxon>
        <taxon>Fungi</taxon>
        <taxon>Fungi incertae sedis</taxon>
        <taxon>Mucoromycota</taxon>
        <taxon>Glomeromycotina</taxon>
        <taxon>Glomeromycetes</taxon>
        <taxon>Glomerales</taxon>
        <taxon>Glomeraceae</taxon>
        <taxon>Rhizophagus</taxon>
    </lineage>
</organism>
<evidence type="ECO:0000313" key="2">
    <source>
        <dbReference type="Proteomes" id="UP000234323"/>
    </source>
</evidence>
<dbReference type="VEuPathDB" id="FungiDB:FUN_015050"/>
<evidence type="ECO:0008006" key="3">
    <source>
        <dbReference type="Google" id="ProtNLM"/>
    </source>
</evidence>
<proteinExistence type="predicted"/>
<accession>A0A2I1HNK1</accession>
<dbReference type="EMBL" id="LLXI01004218">
    <property type="protein sequence ID" value="PKY60393.1"/>
    <property type="molecule type" value="Genomic_DNA"/>
</dbReference>
<comment type="caution">
    <text evidence="1">The sequence shown here is derived from an EMBL/GenBank/DDBJ whole genome shotgun (WGS) entry which is preliminary data.</text>
</comment>
<gene>
    <name evidence="1" type="ORF">RhiirA4_484046</name>
</gene>
<dbReference type="VEuPathDB" id="FungiDB:RhiirA1_462624"/>
<dbReference type="VEuPathDB" id="FungiDB:RhiirFUN_012243"/>